<dbReference type="OrthoDB" id="5839337at2759"/>
<gene>
    <name evidence="2" type="ORF">HPBE_LOCUS14636</name>
</gene>
<evidence type="ECO:0000313" key="3">
    <source>
        <dbReference type="Proteomes" id="UP000050761"/>
    </source>
</evidence>
<keyword evidence="1" id="KW-1133">Transmembrane helix</keyword>
<feature type="transmembrane region" description="Helical" evidence="1">
    <location>
        <begin position="204"/>
        <end position="228"/>
    </location>
</feature>
<protein>
    <submittedName>
        <fullName evidence="4">Transmembrane protein</fullName>
    </submittedName>
</protein>
<organism evidence="2">
    <name type="scientific">Heligmosomoides polygyrus</name>
    <name type="common">Parasitic roundworm</name>
    <dbReference type="NCBI Taxonomy" id="6339"/>
    <lineage>
        <taxon>Eukaryota</taxon>
        <taxon>Metazoa</taxon>
        <taxon>Ecdysozoa</taxon>
        <taxon>Nematoda</taxon>
        <taxon>Chromadorea</taxon>
        <taxon>Rhabditida</taxon>
        <taxon>Rhabditina</taxon>
        <taxon>Rhabditomorpha</taxon>
        <taxon>Strongyloidea</taxon>
        <taxon>Heligmosomidae</taxon>
        <taxon>Heligmosomoides</taxon>
    </lineage>
</organism>
<feature type="transmembrane region" description="Helical" evidence="1">
    <location>
        <begin position="159"/>
        <end position="183"/>
    </location>
</feature>
<sequence>MHPYFQGKIYRLGCLSSLTADQSLDCKTALHLSNFNATCIDSGTRRVCCCSSGAQQCNSLWKPELLLPRLSGEEAVLLIVALLIIITVLYGLTRFLNWATEEWGYDIASNGGDRLIFNEVNFGVLKVVILLALLISLWYPVLPDCQDHAEGVFEQRYVFIAQLLDSDLTGIFFCVYPVLLLLLDLNRLRCMVMPYMVCRAAHSVISVIAALFAILPLALFIHSCIHLYHRELELHYCKLGQQWIRIGLNCVAYVVYIVLTLLEEVVLAIIIKSNPLCEQTTIGSPVKIVFNDSLGEQIDTAKSNTVVEKDDALRVTPRPFTIDTSGEGILSLENLHDAEWITVRYPVGQSCPSVDVTRLWQRPYITPRSAWKFYVLPIYHESPESSVVTAERGSASGD</sequence>
<feature type="transmembrane region" description="Helical" evidence="1">
    <location>
        <begin position="75"/>
        <end position="99"/>
    </location>
</feature>
<feature type="transmembrane region" description="Helical" evidence="1">
    <location>
        <begin position="120"/>
        <end position="139"/>
    </location>
</feature>
<feature type="transmembrane region" description="Helical" evidence="1">
    <location>
        <begin position="243"/>
        <end position="262"/>
    </location>
</feature>
<dbReference type="EMBL" id="UZAH01028460">
    <property type="protein sequence ID" value="VDP00302.1"/>
    <property type="molecule type" value="Genomic_DNA"/>
</dbReference>
<proteinExistence type="predicted"/>
<dbReference type="Proteomes" id="UP000050761">
    <property type="component" value="Unassembled WGS sequence"/>
</dbReference>
<keyword evidence="3" id="KW-1185">Reference proteome</keyword>
<name>A0A3P7ZIZ7_HELPZ</name>
<dbReference type="WBParaSite" id="HPBE_0001463501-mRNA-1">
    <property type="protein sequence ID" value="HPBE_0001463501-mRNA-1"/>
    <property type="gene ID" value="HPBE_0001463501"/>
</dbReference>
<evidence type="ECO:0000313" key="4">
    <source>
        <dbReference type="WBParaSite" id="HPBE_0001463501-mRNA-1"/>
    </source>
</evidence>
<keyword evidence="1" id="KW-0472">Membrane</keyword>
<accession>A0A3P7ZIZ7</accession>
<keyword evidence="1" id="KW-0812">Transmembrane</keyword>
<reference evidence="4" key="2">
    <citation type="submission" date="2019-09" db="UniProtKB">
        <authorList>
            <consortium name="WormBaseParasite"/>
        </authorList>
    </citation>
    <scope>IDENTIFICATION</scope>
</reference>
<evidence type="ECO:0000256" key="1">
    <source>
        <dbReference type="SAM" id="Phobius"/>
    </source>
</evidence>
<reference evidence="2 3" key="1">
    <citation type="submission" date="2018-11" db="EMBL/GenBank/DDBJ databases">
        <authorList>
            <consortium name="Pathogen Informatics"/>
        </authorList>
    </citation>
    <scope>NUCLEOTIDE SEQUENCE [LARGE SCALE GENOMIC DNA]</scope>
</reference>
<dbReference type="AlphaFoldDB" id="A0A3P7ZIZ7"/>
<evidence type="ECO:0000313" key="2">
    <source>
        <dbReference type="EMBL" id="VDP00302.1"/>
    </source>
</evidence>